<name>A0A3R8KZE9_9FIRM</name>
<dbReference type="AlphaFoldDB" id="A0A3R8KZE9"/>
<reference evidence="1" key="1">
    <citation type="submission" date="2018-10" db="EMBL/GenBank/DDBJ databases">
        <title>Schaedlerella arabinophila gen. nov. sp. nov., isolated from the mouse intestinal tract and comparative analysis with the genome of the closely related altered Schaedler flora strain ASF502.</title>
        <authorList>
            <person name="Miyake S."/>
            <person name="Soh M."/>
            <person name="Seedorf H."/>
        </authorList>
    </citation>
    <scope>NUCLEOTIDE SEQUENCE [LARGE SCALE GENOMIC DNA]</scope>
    <source>
        <strain evidence="1">DSM 106076</strain>
    </source>
</reference>
<comment type="caution">
    <text evidence="1">The sequence shown here is derived from an EMBL/GenBank/DDBJ whole genome shotgun (WGS) entry which is preliminary data.</text>
</comment>
<dbReference type="Proteomes" id="UP000274920">
    <property type="component" value="Unassembled WGS sequence"/>
</dbReference>
<dbReference type="EMBL" id="RHJS01000002">
    <property type="protein sequence ID" value="RRK31735.1"/>
    <property type="molecule type" value="Genomic_DNA"/>
</dbReference>
<gene>
    <name evidence="1" type="ORF">EBB54_10435</name>
</gene>
<dbReference type="RefSeq" id="WP_016216730.1">
    <property type="nucleotide sequence ID" value="NZ_CASCYM010000077.1"/>
</dbReference>
<evidence type="ECO:0000313" key="1">
    <source>
        <dbReference type="EMBL" id="RRK31735.1"/>
    </source>
</evidence>
<protein>
    <recommendedName>
        <fullName evidence="3">DUF1492 domain-containing protein</fullName>
    </recommendedName>
</protein>
<proteinExistence type="predicted"/>
<keyword evidence="2" id="KW-1185">Reference proteome</keyword>
<organism evidence="1 2">
    <name type="scientific">Schaedlerella arabinosiphila</name>
    <dbReference type="NCBI Taxonomy" id="2044587"/>
    <lineage>
        <taxon>Bacteria</taxon>
        <taxon>Bacillati</taxon>
        <taxon>Bacillota</taxon>
        <taxon>Clostridia</taxon>
        <taxon>Lachnospirales</taxon>
        <taxon>Lachnospiraceae</taxon>
        <taxon>Schaedlerella</taxon>
    </lineage>
</organism>
<accession>A0A3R8KZE9</accession>
<evidence type="ECO:0000313" key="2">
    <source>
        <dbReference type="Proteomes" id="UP000274920"/>
    </source>
</evidence>
<evidence type="ECO:0008006" key="3">
    <source>
        <dbReference type="Google" id="ProtNLM"/>
    </source>
</evidence>
<sequence length="210" mass="24871">MSRQDEKKLYEQQEEKILAQSDAFISLLTKRGILADQKIDSEKVRSAKQEKTRNSYHNTLMLLQQYRTIVWMMECFPETIAEELEKPFEGVDALIEHMDVEMAMGNRKLENRMDGIQKSRLLLDRVNEALTVLKKKPENGEKLYQLVYLTYISPEHLNHTELLYRLDMSSRHYYRLRQQAITILSIRLWAAPAKDVDFWLEMLTLMEGLE</sequence>